<accession>A0AAT9J907</accession>
<organism evidence="1">
    <name type="scientific">Porphyromonas phage phage026a_KCOM2802</name>
    <dbReference type="NCBI Taxonomy" id="3154116"/>
    <lineage>
        <taxon>Viruses</taxon>
        <taxon>Duplodnaviria</taxon>
        <taxon>Heunggongvirae</taxon>
        <taxon>Uroviricota</taxon>
        <taxon>Caudoviricetes</taxon>
        <taxon>Nixviridae</taxon>
        <taxon>Excelsiorvirus</taxon>
        <taxon>Excelsiorvirus pging00S</taxon>
    </lineage>
</organism>
<name>A0AAT9J907_9CAUD</name>
<evidence type="ECO:0000313" key="1">
    <source>
        <dbReference type="EMBL" id="DBA55963.1"/>
    </source>
</evidence>
<dbReference type="EMBL" id="BK068107">
    <property type="protein sequence ID" value="DBA55963.1"/>
    <property type="molecule type" value="Genomic_DNA"/>
</dbReference>
<reference evidence="1" key="2">
    <citation type="submission" date="2024-05" db="EMBL/GenBank/DDBJ databases">
        <authorList>
            <person name="Matrishin C.B."/>
            <person name="Kauffman K.M."/>
        </authorList>
    </citation>
    <scope>NUCLEOTIDE SEQUENCE</scope>
</reference>
<proteinExistence type="predicted"/>
<sequence length="76" mass="8681">MFYLVIEISAMALCEEHPENGYKSFSRLWCAPAIDVERHVGRMAKDGGVHPIYISAKLLLAHFGCEFVDVREARRE</sequence>
<reference evidence="1" key="1">
    <citation type="journal article" date="2023" name="Microbiome">
        <title>Phages are unrecognized players in the ecology of the oral pathogen Porphyromonas gingivalis.</title>
        <authorList>
            <person name="Matrishin C.B."/>
            <person name="Haase E.M."/>
            <person name="Dewhirst F.E."/>
            <person name="Mark Welch J.L."/>
            <person name="Miranda-Sanchez F."/>
            <person name="Chen T."/>
            <person name="MacFarland D.C."/>
            <person name="Kauffman K.M."/>
        </authorList>
    </citation>
    <scope>NUCLEOTIDE SEQUENCE</scope>
</reference>
<protein>
    <submittedName>
        <fullName evidence="1">Uncharacterized protein</fullName>
    </submittedName>
</protein>